<keyword evidence="2" id="KW-0472">Membrane</keyword>
<evidence type="ECO:0000313" key="3">
    <source>
        <dbReference type="Proteomes" id="UP000046395"/>
    </source>
</evidence>
<feature type="compositionally biased region" description="Basic residues" evidence="1">
    <location>
        <begin position="1"/>
        <end position="11"/>
    </location>
</feature>
<dbReference type="AlphaFoldDB" id="A0A5S6QPL8"/>
<keyword evidence="2" id="KW-1133">Transmembrane helix</keyword>
<feature type="compositionally biased region" description="Polar residues" evidence="1">
    <location>
        <begin position="31"/>
        <end position="41"/>
    </location>
</feature>
<reference evidence="4" key="1">
    <citation type="submission" date="2019-12" db="UniProtKB">
        <authorList>
            <consortium name="WormBaseParasite"/>
        </authorList>
    </citation>
    <scope>IDENTIFICATION</scope>
</reference>
<evidence type="ECO:0000256" key="1">
    <source>
        <dbReference type="SAM" id="MobiDB-lite"/>
    </source>
</evidence>
<sequence>MDKRLITHCRAKGQSPGCRNIEKFKTKPGKSDNQISKSLDSASDMEDSAGRSDDQFRVTFAAGPVDAAEVDSDPLATAFDNATPEGGMTEANQTASQGKGVKLVPVVTGPLPVRPDPPYLISAPDDRMACCTKSCHQGNWGPRILTLIAVVCLVIVVFVAAFASIYLT</sequence>
<feature type="region of interest" description="Disordered" evidence="1">
    <location>
        <begin position="1"/>
        <end position="54"/>
    </location>
</feature>
<organism evidence="3 4">
    <name type="scientific">Trichuris muris</name>
    <name type="common">Mouse whipworm</name>
    <dbReference type="NCBI Taxonomy" id="70415"/>
    <lineage>
        <taxon>Eukaryota</taxon>
        <taxon>Metazoa</taxon>
        <taxon>Ecdysozoa</taxon>
        <taxon>Nematoda</taxon>
        <taxon>Enoplea</taxon>
        <taxon>Dorylaimia</taxon>
        <taxon>Trichinellida</taxon>
        <taxon>Trichuridae</taxon>
        <taxon>Trichuris</taxon>
    </lineage>
</organism>
<protein>
    <submittedName>
        <fullName evidence="4">LEM domain-containing protein</fullName>
    </submittedName>
</protein>
<evidence type="ECO:0000256" key="2">
    <source>
        <dbReference type="SAM" id="Phobius"/>
    </source>
</evidence>
<proteinExistence type="predicted"/>
<keyword evidence="2" id="KW-0812">Transmembrane</keyword>
<feature type="transmembrane region" description="Helical" evidence="2">
    <location>
        <begin position="144"/>
        <end position="167"/>
    </location>
</feature>
<name>A0A5S6QPL8_TRIMR</name>
<dbReference type="WBParaSite" id="TMUE_2000009104.1">
    <property type="protein sequence ID" value="TMUE_2000009104.1"/>
    <property type="gene ID" value="WBGene00295274"/>
</dbReference>
<accession>A0A5S6QPL8</accession>
<feature type="region of interest" description="Disordered" evidence="1">
    <location>
        <begin position="77"/>
        <end position="99"/>
    </location>
</feature>
<evidence type="ECO:0000313" key="4">
    <source>
        <dbReference type="WBParaSite" id="TMUE_2000009104.1"/>
    </source>
</evidence>
<dbReference type="Proteomes" id="UP000046395">
    <property type="component" value="Unassembled WGS sequence"/>
</dbReference>
<keyword evidence="3" id="KW-1185">Reference proteome</keyword>